<protein>
    <submittedName>
        <fullName evidence="1">Uncharacterized protein</fullName>
    </submittedName>
</protein>
<reference evidence="1" key="1">
    <citation type="journal article" date="2017" name="BMC Genomics">
        <title>Comparative and functional genomics of the Lactococcus lactis taxon; insights into evolution and niche adaptation.</title>
        <authorList>
            <person name="Kelleher P."/>
            <person name="Bottacini F."/>
            <person name="Mahony J."/>
            <person name="Kilcawley K.N."/>
            <person name="van Sinderen D."/>
        </authorList>
    </citation>
    <scope>NUCLEOTIDE SEQUENCE [LARGE SCALE GENOMIC DNA]</scope>
    <source>
        <strain evidence="1">JM1</strain>
    </source>
</reference>
<proteinExistence type="predicted"/>
<geneLocation type="plasmid" evidence="1">
    <name>pJM1A</name>
</geneLocation>
<dbReference type="RefSeq" id="WP_152023992.1">
    <property type="nucleotide sequence ID" value="NZ_CP016745.2"/>
</dbReference>
<gene>
    <name evidence="1" type="ORF">LLJM1_04775</name>
</gene>
<dbReference type="Proteomes" id="UP000191806">
    <property type="component" value="Plasmid pJM1A"/>
</dbReference>
<evidence type="ECO:0000313" key="1">
    <source>
        <dbReference type="EMBL" id="ARE27295.2"/>
    </source>
</evidence>
<accession>A0A1V0PDN7</accession>
<sequence>MNNDYLRIDIQSKQGDIEYESDSSPKSWEHYNRNYQNKYRLYSDFDFDNLEFAQWDDKTKSYINAPDINSDNNRLCAFATNGTLFDANPHVFRIGGETDWNFKQDSYWRKNKFGKLNNLVTDSNIKERLEGCKVMHHTLLNFSIMPATGNMQGVKSEGYGDWLDRFDSFVSIIDDYYQGENEIILSKAGWNRKSLIKYLTYFEDVYDYLEQHYFINDEDFIKRLVESGKKNIENQNDVERYVSLAEDYWELKEKYIMNL</sequence>
<dbReference type="EMBL" id="CP016746">
    <property type="protein sequence ID" value="ARE27295.2"/>
    <property type="molecule type" value="Genomic_DNA"/>
</dbReference>
<dbReference type="AlphaFoldDB" id="A0A1V0PDN7"/>
<reference evidence="1" key="2">
    <citation type="submission" date="2023-03" db="EMBL/GenBank/DDBJ databases">
        <authorList>
            <person name="McDonnell B."/>
        </authorList>
    </citation>
    <scope>NUCLEOTIDE SEQUENCE</scope>
    <source>
        <strain evidence="1">JM1</strain>
        <plasmid evidence="1">pJM1A</plasmid>
    </source>
</reference>
<organism evidence="1">
    <name type="scientific">Lactococcus lactis subsp. cremoris</name>
    <name type="common">Streptococcus cremoris</name>
    <dbReference type="NCBI Taxonomy" id="1359"/>
    <lineage>
        <taxon>Bacteria</taxon>
        <taxon>Bacillati</taxon>
        <taxon>Bacillota</taxon>
        <taxon>Bacilli</taxon>
        <taxon>Lactobacillales</taxon>
        <taxon>Streptococcaceae</taxon>
        <taxon>Lactococcus</taxon>
    </lineage>
</organism>
<keyword evidence="1" id="KW-0614">Plasmid</keyword>
<name>A0A1V0PDN7_LACLC</name>